<dbReference type="AlphaFoldDB" id="A0A3E5AKZ0"/>
<sequence>MFNSRMYKKYYPVKSSAEIVNMDITDKRKLIKWLKSIIADVNAYNAQHRKQAESVRCKEYWFIDFHPDKEYIDSVCQEIITEPFSLTAKDILLVNFVLYRHKYAGIISAYHFPVLTTE</sequence>
<dbReference type="RefSeq" id="WP_117690750.1">
    <property type="nucleotide sequence ID" value="NZ_QSUE01000011.1"/>
</dbReference>
<dbReference type="Proteomes" id="UP000260970">
    <property type="component" value="Unassembled WGS sequence"/>
</dbReference>
<proteinExistence type="predicted"/>
<comment type="caution">
    <text evidence="1">The sequence shown here is derived from an EMBL/GenBank/DDBJ whole genome shotgun (WGS) entry which is preliminary data.</text>
</comment>
<name>A0A3E5AKZ0_9FIRM</name>
<dbReference type="EMBL" id="QSUG01000013">
    <property type="protein sequence ID" value="RGN21553.1"/>
    <property type="molecule type" value="Genomic_DNA"/>
</dbReference>
<evidence type="ECO:0000313" key="2">
    <source>
        <dbReference type="Proteomes" id="UP000260970"/>
    </source>
</evidence>
<protein>
    <submittedName>
        <fullName evidence="1">Uncharacterized protein</fullName>
    </submittedName>
</protein>
<evidence type="ECO:0000313" key="1">
    <source>
        <dbReference type="EMBL" id="RGN21553.1"/>
    </source>
</evidence>
<accession>A0A3E5AKZ0</accession>
<reference evidence="1 2" key="1">
    <citation type="submission" date="2018-08" db="EMBL/GenBank/DDBJ databases">
        <title>A genome reference for cultivated species of the human gut microbiota.</title>
        <authorList>
            <person name="Zou Y."/>
            <person name="Xue W."/>
            <person name="Luo G."/>
        </authorList>
    </citation>
    <scope>NUCLEOTIDE SEQUENCE [LARGE SCALE GENOMIC DNA]</scope>
    <source>
        <strain evidence="1 2">OM05-6AA</strain>
    </source>
</reference>
<organism evidence="1 2">
    <name type="scientific">Agathobacter rectalis</name>
    <dbReference type="NCBI Taxonomy" id="39491"/>
    <lineage>
        <taxon>Bacteria</taxon>
        <taxon>Bacillati</taxon>
        <taxon>Bacillota</taxon>
        <taxon>Clostridia</taxon>
        <taxon>Lachnospirales</taxon>
        <taxon>Lachnospiraceae</taxon>
        <taxon>Agathobacter</taxon>
    </lineage>
</organism>
<gene>
    <name evidence="1" type="ORF">DXB72_12145</name>
</gene>